<dbReference type="Proteomes" id="UP000305267">
    <property type="component" value="Unassembled WGS sequence"/>
</dbReference>
<comment type="caution">
    <text evidence="2">The sequence shown here is derived from an EMBL/GenBank/DDBJ whole genome shotgun (WGS) entry which is preliminary data.</text>
</comment>
<evidence type="ECO:0000313" key="3">
    <source>
        <dbReference type="Proteomes" id="UP000305267"/>
    </source>
</evidence>
<dbReference type="OrthoDB" id="7189296at2"/>
<organism evidence="2 3">
    <name type="scientific">Methylobacterium terricola</name>
    <dbReference type="NCBI Taxonomy" id="2583531"/>
    <lineage>
        <taxon>Bacteria</taxon>
        <taxon>Pseudomonadati</taxon>
        <taxon>Pseudomonadota</taxon>
        <taxon>Alphaproteobacteria</taxon>
        <taxon>Hyphomicrobiales</taxon>
        <taxon>Methylobacteriaceae</taxon>
        <taxon>Methylobacterium</taxon>
    </lineage>
</organism>
<protein>
    <submittedName>
        <fullName evidence="2">Pilus assembly protein</fullName>
    </submittedName>
</protein>
<evidence type="ECO:0000313" key="2">
    <source>
        <dbReference type="EMBL" id="TNC09271.1"/>
    </source>
</evidence>
<evidence type="ECO:0000259" key="1">
    <source>
        <dbReference type="Pfam" id="PF07811"/>
    </source>
</evidence>
<dbReference type="AlphaFoldDB" id="A0A5C4LAL5"/>
<dbReference type="Pfam" id="PF07811">
    <property type="entry name" value="TadE"/>
    <property type="match status" value="1"/>
</dbReference>
<sequence length="232" mass="24066">MSPRSARGAGRRAISRVSRALPGVLRGLLRFGRAQDGIAAVEFAMVLPLLLLLYLGTTDLAGYISNFRKVTLAARTVADLVAREGGTISSSQFATIVKAGRAVLAPYDGATARIAGKAIGVYDAGGSARVCSYAVDAGNAGAAAPIGPTAVPPVPEAFKKAGVRYVVVELTMTYKPLFGAQLANKFNLSTITETIVWPVRNGKVYNVSVTSNPEIVLPTVVDSRNGGACPSS</sequence>
<name>A0A5C4LAL5_9HYPH</name>
<dbReference type="InterPro" id="IPR012495">
    <property type="entry name" value="TadE-like_dom"/>
</dbReference>
<reference evidence="2 3" key="1">
    <citation type="submission" date="2019-06" db="EMBL/GenBank/DDBJ databases">
        <title>Genome of Methylobacterium sp. 17Sr1-39.</title>
        <authorList>
            <person name="Seo T."/>
        </authorList>
    </citation>
    <scope>NUCLEOTIDE SEQUENCE [LARGE SCALE GENOMIC DNA]</scope>
    <source>
        <strain evidence="2 3">17Sr1-39</strain>
    </source>
</reference>
<gene>
    <name evidence="2" type="ORF">FF100_27290</name>
</gene>
<proteinExistence type="predicted"/>
<dbReference type="EMBL" id="VDDA01000018">
    <property type="protein sequence ID" value="TNC09271.1"/>
    <property type="molecule type" value="Genomic_DNA"/>
</dbReference>
<feature type="domain" description="TadE-like" evidence="1">
    <location>
        <begin position="37"/>
        <end position="78"/>
    </location>
</feature>
<accession>A0A5C4LAL5</accession>
<keyword evidence="3" id="KW-1185">Reference proteome</keyword>